<organism evidence="5 6">
    <name type="scientific">Geotrypetes seraphini</name>
    <name type="common">Gaboon caecilian</name>
    <name type="synonym">Caecilia seraphini</name>
    <dbReference type="NCBI Taxonomy" id="260995"/>
    <lineage>
        <taxon>Eukaryota</taxon>
        <taxon>Metazoa</taxon>
        <taxon>Chordata</taxon>
        <taxon>Craniata</taxon>
        <taxon>Vertebrata</taxon>
        <taxon>Euteleostomi</taxon>
        <taxon>Amphibia</taxon>
        <taxon>Gymnophiona</taxon>
        <taxon>Geotrypetes</taxon>
    </lineage>
</organism>
<dbReference type="InterPro" id="IPR000219">
    <property type="entry name" value="DH_dom"/>
</dbReference>
<dbReference type="GO" id="GO:0035025">
    <property type="term" value="P:positive regulation of Rho protein signal transduction"/>
    <property type="evidence" value="ECO:0007669"/>
    <property type="project" value="TreeGrafter"/>
</dbReference>
<dbReference type="Proteomes" id="UP000515159">
    <property type="component" value="Chromosome 5"/>
</dbReference>
<dbReference type="RefSeq" id="XP_033802437.1">
    <property type="nucleotide sequence ID" value="XM_033946546.1"/>
</dbReference>
<dbReference type="SMART" id="SM00325">
    <property type="entry name" value="RhoGEF"/>
    <property type="match status" value="1"/>
</dbReference>
<dbReference type="RefSeq" id="XP_033802438.1">
    <property type="nucleotide sequence ID" value="XM_033946547.1"/>
</dbReference>
<evidence type="ECO:0000313" key="5">
    <source>
        <dbReference type="Proteomes" id="UP000515159"/>
    </source>
</evidence>
<dbReference type="AlphaFoldDB" id="A0A6P8QWB8"/>
<sequence length="1215" mass="138861">MNIQHLRTDSPESSLLKCQLLYIGCLSAMTYIRIVDTREHCRVILSCWNNQLYAKHGLKDSAINSMHPLKSIEPHILTGDFDPLGLCCIGKATSISNAETRLYRSLENLHWATVTDSKLYSHCGSVDSEYIFHCKNTCHLSEGFSERPQVQNLLETCRHLPLYSERIAIQRDSPMPPLVRVPQWLLPSVDERALHGDARRGLKEKLRSHSTKVTEPSKPIRPQASLSDLVSREITESRICQQCRNGCAVNYDAVFVPHAALSQSLTPFTRERLSFSHRITNPEDIKQEAIRRLQLRRQNSSPNLSLLHGEENKLIVTSKTTEHIKESEKIVDQKIRSEVESDKRKCQKGRMYIPTFEEFKKMKNKEICSTLSSKEIIQEPDKESSAKHIVKSKISTNACMSDVKEVPKYSHGDEDCFRVKSSSDVVDEYKDSSGSSHFQTKLASSDSIYCKRTTFIMNHELLQKNNCQTQSVHKSPICSSPIPRSPLQAVTIHNEEEEEGILCKLQTVGTNRCKGVHAISEHFLTSEAPSSCCPSLLLETTDLSTYGARLQKMKDEFIGSALDLIKKSCSAEAAAESSTKISCDPKKVDIIPQEDSNQSSAVTIATWNSKMESNNELSTEVQNVVSYTSSTCRRSSSEMAHETTDSVKAQRECRLRPHFSDPMPTDAVKRKQLEMKIAARLHTQRRQQERDTGPLLAKTNTTNSCSFNKESSHMPSCSHRSKHRWRNIGSLSTDNGIMGLSDERNEAETNFTRPIKSVEVDSGIGQAFAKKWKSKAAETLASLHAWGVHRPCMDCGERDFTSETDLQNKRRESLCGKCIMRRTERKEAILEFINTEASYGEDLRIIKEEFYLPMQSAGLLTQDQLLVVFSNIQELIDLNEKFLECLQEEIDQAFEQGDDDLITVCIGEIFLEFFNMLPAFQTYCLQQSSSVHTLNTLEKEKELLRIFLNVSQNDNTILRRMNLRSFLMAPLQRITKYPLLLTRIVKGTIEYHPDHSNLWEAKSRIESHLEHINMKTKQEGNSWTLRSFRRESRKNREVINIEMREIAIKSVGWLREETRFIMEGSLQLAQPTDGHWLKKGSKALKFQNLQVLFMVSVKRTSESSLEGHFSETTPYHGPVKDAVLVLIRDKNNGKFNLLREPLRLSNCVVSKDPDCDDTFELLEIRREAFVFRDGDKAQTHHWFRQIKRYSRELGSWKKRRNALPNIMISTTHIRS</sequence>
<dbReference type="GO" id="GO:0005085">
    <property type="term" value="F:guanyl-nucleotide exchange factor activity"/>
    <property type="evidence" value="ECO:0007669"/>
    <property type="project" value="InterPro"/>
</dbReference>
<evidence type="ECO:0000313" key="7">
    <source>
        <dbReference type="RefSeq" id="XP_033802438.1"/>
    </source>
</evidence>
<name>A0A6P8QWB8_GEOSA</name>
<evidence type="ECO:0000256" key="2">
    <source>
        <dbReference type="ARBA" id="ARBA00022490"/>
    </source>
</evidence>
<dbReference type="PANTHER" id="PTHR46006">
    <property type="entry name" value="RHO GUANINE NUCLEOTIDE EXCHANGE FACTOR AT 64C, ISOFORM A"/>
    <property type="match status" value="1"/>
</dbReference>
<dbReference type="InterPro" id="IPR035899">
    <property type="entry name" value="DBL_dom_sf"/>
</dbReference>
<dbReference type="CDD" id="cd00160">
    <property type="entry name" value="RhoGEF"/>
    <property type="match status" value="1"/>
</dbReference>
<dbReference type="Pfam" id="PF00621">
    <property type="entry name" value="RhoGEF"/>
    <property type="match status" value="1"/>
</dbReference>
<evidence type="ECO:0000313" key="6">
    <source>
        <dbReference type="RefSeq" id="XP_033802437.1"/>
    </source>
</evidence>
<gene>
    <name evidence="6 7" type="primary">LOC117361349</name>
</gene>
<keyword evidence="5" id="KW-1185">Reference proteome</keyword>
<proteinExistence type="predicted"/>
<evidence type="ECO:0000256" key="1">
    <source>
        <dbReference type="ARBA" id="ARBA00004496"/>
    </source>
</evidence>
<dbReference type="GO" id="GO:0005737">
    <property type="term" value="C:cytoplasm"/>
    <property type="evidence" value="ECO:0007669"/>
    <property type="project" value="UniProtKB-SubCell"/>
</dbReference>
<feature type="compositionally biased region" description="Polar residues" evidence="3">
    <location>
        <begin position="698"/>
        <end position="715"/>
    </location>
</feature>
<comment type="subcellular location">
    <subcellularLocation>
        <location evidence="1">Cytoplasm</location>
    </subcellularLocation>
</comment>
<feature type="domain" description="DH" evidence="4">
    <location>
        <begin position="824"/>
        <end position="1015"/>
    </location>
</feature>
<feature type="region of interest" description="Disordered" evidence="3">
    <location>
        <begin position="200"/>
        <end position="222"/>
    </location>
</feature>
<dbReference type="InterPro" id="IPR051480">
    <property type="entry name" value="Endocytic_GEF_Adapter"/>
</dbReference>
<accession>A0A6P8QWB8</accession>
<evidence type="ECO:0000259" key="4">
    <source>
        <dbReference type="PROSITE" id="PS50010"/>
    </source>
</evidence>
<dbReference type="OrthoDB" id="2015333at2759"/>
<dbReference type="PANTHER" id="PTHR46006:SF5">
    <property type="entry name" value="DH DOMAIN-CONTAINING PROTEIN"/>
    <property type="match status" value="1"/>
</dbReference>
<reference evidence="6 7" key="1">
    <citation type="submission" date="2025-04" db="UniProtKB">
        <authorList>
            <consortium name="RefSeq"/>
        </authorList>
    </citation>
    <scope>IDENTIFICATION</scope>
</reference>
<protein>
    <submittedName>
        <fullName evidence="6 7">Uncharacterized protein LOC117361349 isoform X1</fullName>
    </submittedName>
</protein>
<feature type="region of interest" description="Disordered" evidence="3">
    <location>
        <begin position="682"/>
        <end position="721"/>
    </location>
</feature>
<dbReference type="SUPFAM" id="SSF48065">
    <property type="entry name" value="DBL homology domain (DH-domain)"/>
    <property type="match status" value="1"/>
</dbReference>
<evidence type="ECO:0000256" key="3">
    <source>
        <dbReference type="SAM" id="MobiDB-lite"/>
    </source>
</evidence>
<dbReference type="Gene3D" id="1.20.900.10">
    <property type="entry name" value="Dbl homology (DH) domain"/>
    <property type="match status" value="1"/>
</dbReference>
<dbReference type="KEGG" id="gsh:117361349"/>
<keyword evidence="2" id="KW-0963">Cytoplasm</keyword>
<dbReference type="GeneID" id="117361349"/>
<dbReference type="PROSITE" id="PS50010">
    <property type="entry name" value="DH_2"/>
    <property type="match status" value="1"/>
</dbReference>